<evidence type="ECO:0000256" key="7">
    <source>
        <dbReference type="ARBA" id="ARBA00023016"/>
    </source>
</evidence>
<evidence type="ECO:0000256" key="4">
    <source>
        <dbReference type="ARBA" id="ARBA00022759"/>
    </source>
</evidence>
<reference evidence="8 9" key="1">
    <citation type="journal article" date="2016" name="Nat. Commun.">
        <title>Thousands of microbial genomes shed light on interconnected biogeochemical processes in an aquifer system.</title>
        <authorList>
            <person name="Anantharaman K."/>
            <person name="Brown C.T."/>
            <person name="Hug L.A."/>
            <person name="Sharon I."/>
            <person name="Castelle C.J."/>
            <person name="Probst A.J."/>
            <person name="Thomas B.C."/>
            <person name="Singh A."/>
            <person name="Wilkins M.J."/>
            <person name="Karaoz U."/>
            <person name="Brodie E.L."/>
            <person name="Williams K.H."/>
            <person name="Hubbard S.S."/>
            <person name="Banfield J.F."/>
        </authorList>
    </citation>
    <scope>NUCLEOTIDE SEQUENCE [LARGE SCALE GENOMIC DNA]</scope>
</reference>
<dbReference type="GO" id="GO:0016787">
    <property type="term" value="F:hydrolase activity"/>
    <property type="evidence" value="ECO:0007669"/>
    <property type="project" value="UniProtKB-KW"/>
</dbReference>
<evidence type="ECO:0000256" key="6">
    <source>
        <dbReference type="ARBA" id="ARBA00022884"/>
    </source>
</evidence>
<comment type="similarity">
    <text evidence="1">Belongs to the HicA mRNA interferase family.</text>
</comment>
<dbReference type="SUPFAM" id="SSF54786">
    <property type="entry name" value="YcfA/nrd intein domain"/>
    <property type="match status" value="1"/>
</dbReference>
<sequence length="78" mass="9210">MLDQLKNLTAKDWQNAVERDGFFPRKNKGSHHLYQHPDGRRVLLVYHKLGDTFGPKTIKQLLQGAAWQEMDLRRLRLL</sequence>
<evidence type="ECO:0008006" key="10">
    <source>
        <dbReference type="Google" id="ProtNLM"/>
    </source>
</evidence>
<name>A0A1G2BS44_9BACT</name>
<comment type="caution">
    <text evidence="8">The sequence shown here is derived from an EMBL/GenBank/DDBJ whole genome shotgun (WGS) entry which is preliminary data.</text>
</comment>
<dbReference type="GO" id="GO:0004519">
    <property type="term" value="F:endonuclease activity"/>
    <property type="evidence" value="ECO:0007669"/>
    <property type="project" value="UniProtKB-KW"/>
</dbReference>
<keyword evidence="5" id="KW-0378">Hydrolase</keyword>
<proteinExistence type="inferred from homology"/>
<protein>
    <recommendedName>
        <fullName evidence="10">Addiction module toxin, HicA family</fullName>
    </recommendedName>
</protein>
<keyword evidence="6" id="KW-0694">RNA-binding</keyword>
<dbReference type="STRING" id="1798553.A3H70_01065"/>
<organism evidence="8 9">
    <name type="scientific">Candidatus Komeilibacteria bacterium RIFCSPLOWO2_02_FULL_48_11</name>
    <dbReference type="NCBI Taxonomy" id="1798553"/>
    <lineage>
        <taxon>Bacteria</taxon>
        <taxon>Candidatus Komeiliibacteriota</taxon>
    </lineage>
</organism>
<evidence type="ECO:0000256" key="2">
    <source>
        <dbReference type="ARBA" id="ARBA00022649"/>
    </source>
</evidence>
<gene>
    <name evidence="8" type="ORF">A3H70_01065</name>
</gene>
<evidence type="ECO:0000256" key="1">
    <source>
        <dbReference type="ARBA" id="ARBA00006620"/>
    </source>
</evidence>
<accession>A0A1G2BS44</accession>
<keyword evidence="3" id="KW-0540">Nuclease</keyword>
<dbReference type="GO" id="GO:0003729">
    <property type="term" value="F:mRNA binding"/>
    <property type="evidence" value="ECO:0007669"/>
    <property type="project" value="InterPro"/>
</dbReference>
<dbReference type="AlphaFoldDB" id="A0A1G2BS44"/>
<dbReference type="InterPro" id="IPR012933">
    <property type="entry name" value="HicA_mRNA_interferase"/>
</dbReference>
<dbReference type="Pfam" id="PF07927">
    <property type="entry name" value="HicA_toxin"/>
    <property type="match status" value="1"/>
</dbReference>
<evidence type="ECO:0000256" key="5">
    <source>
        <dbReference type="ARBA" id="ARBA00022801"/>
    </source>
</evidence>
<dbReference type="Gene3D" id="3.30.920.30">
    <property type="entry name" value="Hypothetical protein"/>
    <property type="match status" value="1"/>
</dbReference>
<dbReference type="EMBL" id="MHKO01000032">
    <property type="protein sequence ID" value="OGY91963.1"/>
    <property type="molecule type" value="Genomic_DNA"/>
</dbReference>
<evidence type="ECO:0000313" key="8">
    <source>
        <dbReference type="EMBL" id="OGY91963.1"/>
    </source>
</evidence>
<dbReference type="Proteomes" id="UP000178109">
    <property type="component" value="Unassembled WGS sequence"/>
</dbReference>
<evidence type="ECO:0000256" key="3">
    <source>
        <dbReference type="ARBA" id="ARBA00022722"/>
    </source>
</evidence>
<keyword evidence="7" id="KW-0346">Stress response</keyword>
<keyword evidence="4" id="KW-0255">Endonuclease</keyword>
<keyword evidence="2" id="KW-1277">Toxin-antitoxin system</keyword>
<dbReference type="InterPro" id="IPR038570">
    <property type="entry name" value="HicA_sf"/>
</dbReference>
<evidence type="ECO:0000313" key="9">
    <source>
        <dbReference type="Proteomes" id="UP000178109"/>
    </source>
</evidence>